<gene>
    <name evidence="2" type="ORF">AM587_10009341</name>
</gene>
<evidence type="ECO:0000313" key="2">
    <source>
        <dbReference type="EMBL" id="KUF75828.1"/>
    </source>
</evidence>
<dbReference type="Proteomes" id="UP000052943">
    <property type="component" value="Unassembled WGS sequence"/>
</dbReference>
<dbReference type="OrthoDB" id="10261408at2759"/>
<comment type="caution">
    <text evidence="2">The sequence shown here is derived from an EMBL/GenBank/DDBJ whole genome shotgun (WGS) entry which is preliminary data.</text>
</comment>
<feature type="compositionally biased region" description="Low complexity" evidence="1">
    <location>
        <begin position="154"/>
        <end position="165"/>
    </location>
</feature>
<organism evidence="2 3">
    <name type="scientific">Phytophthora nicotianae</name>
    <name type="common">Potato buckeye rot agent</name>
    <name type="synonym">Phytophthora parasitica</name>
    <dbReference type="NCBI Taxonomy" id="4792"/>
    <lineage>
        <taxon>Eukaryota</taxon>
        <taxon>Sar</taxon>
        <taxon>Stramenopiles</taxon>
        <taxon>Oomycota</taxon>
        <taxon>Peronosporomycetes</taxon>
        <taxon>Peronosporales</taxon>
        <taxon>Peronosporaceae</taxon>
        <taxon>Phytophthora</taxon>
    </lineage>
</organism>
<sequence>MTPQRSYPISKKRHTISKAEELGVRPAVMELNIHRRTLRDCIDNKENIDTFNGHHTSKTLKNQGVKSIITFGHDLITFMKDVRREEERSTISLAITILATSDLDPHFHHFTFDTIRAPRQWTTSRSSSCRSTTASTVKNLGWRSHTCRRRRTASQSIKPSSSSDSRSMKKSKLRVDARIQDVLQQLQHWAQEQARALAEAQLTDQAALPQLMERRMDAALQQIEQKASLRTDRHIQVMRENMHKYVEDRFQEAIRGSDDNALALVRGELKIRRADHHDSIARSEARVVELVRGILNQYDSATRVRQE</sequence>
<accession>A0A0W8BVQ0</accession>
<protein>
    <submittedName>
        <fullName evidence="2">Uncharacterized protein</fullName>
    </submittedName>
</protein>
<feature type="region of interest" description="Disordered" evidence="1">
    <location>
        <begin position="140"/>
        <end position="171"/>
    </location>
</feature>
<dbReference type="EMBL" id="LNFO01005965">
    <property type="protein sequence ID" value="KUF75828.1"/>
    <property type="molecule type" value="Genomic_DNA"/>
</dbReference>
<proteinExistence type="predicted"/>
<evidence type="ECO:0000256" key="1">
    <source>
        <dbReference type="SAM" id="MobiDB-lite"/>
    </source>
</evidence>
<evidence type="ECO:0000313" key="3">
    <source>
        <dbReference type="Proteomes" id="UP000052943"/>
    </source>
</evidence>
<reference evidence="2 3" key="1">
    <citation type="submission" date="2015-11" db="EMBL/GenBank/DDBJ databases">
        <title>Genomes and virulence difference between two physiological races of Phytophthora nicotianae.</title>
        <authorList>
            <person name="Liu H."/>
            <person name="Ma X."/>
            <person name="Yu H."/>
            <person name="Fang D."/>
            <person name="Li Y."/>
            <person name="Wang X."/>
            <person name="Wang W."/>
            <person name="Dong Y."/>
            <person name="Xiao B."/>
        </authorList>
    </citation>
    <scope>NUCLEOTIDE SEQUENCE [LARGE SCALE GENOMIC DNA]</scope>
    <source>
        <strain evidence="3">race 0</strain>
    </source>
</reference>
<dbReference type="AlphaFoldDB" id="A0A0W8BVQ0"/>
<name>A0A0W8BVQ0_PHYNI</name>